<sequence>MGGYNKRVCWDLPRATGEVKGQRKRRTNDVIDDIIHLKRDDGEELLEFRVSKAMGLLGALLPGPGGMPP</sequence>
<reference evidence="1 2" key="1">
    <citation type="submission" date="2019-03" db="EMBL/GenBank/DDBJ databases">
        <title>First draft genome of Liparis tanakae, snailfish: a comprehensive survey of snailfish specific genes.</title>
        <authorList>
            <person name="Kim W."/>
            <person name="Song I."/>
            <person name="Jeong J.-H."/>
            <person name="Kim D."/>
            <person name="Kim S."/>
            <person name="Ryu S."/>
            <person name="Song J.Y."/>
            <person name="Lee S.K."/>
        </authorList>
    </citation>
    <scope>NUCLEOTIDE SEQUENCE [LARGE SCALE GENOMIC DNA]</scope>
    <source>
        <tissue evidence="1">Muscle</tissue>
    </source>
</reference>
<protein>
    <submittedName>
        <fullName evidence="1">Uncharacterized protein</fullName>
    </submittedName>
</protein>
<gene>
    <name evidence="1" type="ORF">EYF80_016303</name>
</gene>
<keyword evidence="2" id="KW-1185">Reference proteome</keyword>
<proteinExistence type="predicted"/>
<dbReference type="AlphaFoldDB" id="A0A4Z2I8S6"/>
<dbReference type="Proteomes" id="UP000314294">
    <property type="component" value="Unassembled WGS sequence"/>
</dbReference>
<comment type="caution">
    <text evidence="1">The sequence shown here is derived from an EMBL/GenBank/DDBJ whole genome shotgun (WGS) entry which is preliminary data.</text>
</comment>
<name>A0A4Z2I8S6_9TELE</name>
<evidence type="ECO:0000313" key="1">
    <source>
        <dbReference type="EMBL" id="TNN73513.1"/>
    </source>
</evidence>
<accession>A0A4Z2I8S6</accession>
<dbReference type="EMBL" id="SRLO01000124">
    <property type="protein sequence ID" value="TNN73513.1"/>
    <property type="molecule type" value="Genomic_DNA"/>
</dbReference>
<evidence type="ECO:0000313" key="2">
    <source>
        <dbReference type="Proteomes" id="UP000314294"/>
    </source>
</evidence>
<organism evidence="1 2">
    <name type="scientific">Liparis tanakae</name>
    <name type="common">Tanaka's snailfish</name>
    <dbReference type="NCBI Taxonomy" id="230148"/>
    <lineage>
        <taxon>Eukaryota</taxon>
        <taxon>Metazoa</taxon>
        <taxon>Chordata</taxon>
        <taxon>Craniata</taxon>
        <taxon>Vertebrata</taxon>
        <taxon>Euteleostomi</taxon>
        <taxon>Actinopterygii</taxon>
        <taxon>Neopterygii</taxon>
        <taxon>Teleostei</taxon>
        <taxon>Neoteleostei</taxon>
        <taxon>Acanthomorphata</taxon>
        <taxon>Eupercaria</taxon>
        <taxon>Perciformes</taxon>
        <taxon>Cottioidei</taxon>
        <taxon>Cottales</taxon>
        <taxon>Liparidae</taxon>
        <taxon>Liparis</taxon>
    </lineage>
</organism>